<dbReference type="InterPro" id="IPR002181">
    <property type="entry name" value="Fibrinogen_a/b/g_C_dom"/>
</dbReference>
<dbReference type="EMBL" id="JBEHCU010002218">
    <property type="protein sequence ID" value="KAL1403003.1"/>
    <property type="molecule type" value="Genomic_DNA"/>
</dbReference>
<proteinExistence type="predicted"/>
<dbReference type="Proteomes" id="UP001562425">
    <property type="component" value="Unassembled WGS sequence"/>
</dbReference>
<dbReference type="PROSITE" id="PS00514">
    <property type="entry name" value="FIBRINOGEN_C_1"/>
    <property type="match status" value="1"/>
</dbReference>
<reference evidence="3 4" key="1">
    <citation type="submission" date="2024-05" db="EMBL/GenBank/DDBJ databases">
        <title>Culex pipiens pipiens assembly and annotation.</title>
        <authorList>
            <person name="Alout H."/>
            <person name="Durand T."/>
        </authorList>
    </citation>
    <scope>NUCLEOTIDE SEQUENCE [LARGE SCALE GENOMIC DNA]</scope>
    <source>
        <strain evidence="3">HA-2024</strain>
        <tissue evidence="3">Whole body</tissue>
    </source>
</reference>
<dbReference type="InterPro" id="IPR036056">
    <property type="entry name" value="Fibrinogen-like_C"/>
</dbReference>
<accession>A0ABD1DU40</accession>
<keyword evidence="4" id="KW-1185">Reference proteome</keyword>
<evidence type="ECO:0000313" key="3">
    <source>
        <dbReference type="EMBL" id="KAL1403003.1"/>
    </source>
</evidence>
<dbReference type="AlphaFoldDB" id="A0ABD1DU40"/>
<dbReference type="InterPro" id="IPR050373">
    <property type="entry name" value="Fibrinogen_C-term_domain"/>
</dbReference>
<dbReference type="PROSITE" id="PS51406">
    <property type="entry name" value="FIBRINOGEN_C_2"/>
    <property type="match status" value="1"/>
</dbReference>
<feature type="domain" description="Fibrinogen C-terminal" evidence="2">
    <location>
        <begin position="1"/>
        <end position="94"/>
    </location>
</feature>
<evidence type="ECO:0000313" key="4">
    <source>
        <dbReference type="Proteomes" id="UP001562425"/>
    </source>
</evidence>
<dbReference type="Gene3D" id="3.90.215.10">
    <property type="entry name" value="Gamma Fibrinogen, chain A, domain 1"/>
    <property type="match status" value="1"/>
</dbReference>
<feature type="non-terminal residue" evidence="3">
    <location>
        <position position="105"/>
    </location>
</feature>
<dbReference type="PANTHER" id="PTHR19143:SF459">
    <property type="entry name" value="FIBRINOGEN C-TERMINAL DOMAIN-CONTAINING PROTEIN"/>
    <property type="match status" value="1"/>
</dbReference>
<gene>
    <name evidence="3" type="ORF">pipiens_000931</name>
</gene>
<comment type="caution">
    <text evidence="3">The sequence shown here is derived from an EMBL/GenBank/DDBJ whole genome shotgun (WGS) entry which is preliminary data.</text>
</comment>
<dbReference type="InterPro" id="IPR014716">
    <property type="entry name" value="Fibrinogen_a/b/g_C_1"/>
</dbReference>
<dbReference type="SUPFAM" id="SSF56496">
    <property type="entry name" value="Fibrinogen C-terminal domain-like"/>
    <property type="match status" value="1"/>
</dbReference>
<dbReference type="SMART" id="SM00186">
    <property type="entry name" value="FBG"/>
    <property type="match status" value="1"/>
</dbReference>
<dbReference type="PANTHER" id="PTHR19143">
    <property type="entry name" value="FIBRINOGEN/TENASCIN/ANGIOPOEITIN"/>
    <property type="match status" value="1"/>
</dbReference>
<keyword evidence="1" id="KW-1015">Disulfide bond</keyword>
<organism evidence="3 4">
    <name type="scientific">Culex pipiens pipiens</name>
    <name type="common">Northern house mosquito</name>
    <dbReference type="NCBI Taxonomy" id="38569"/>
    <lineage>
        <taxon>Eukaryota</taxon>
        <taxon>Metazoa</taxon>
        <taxon>Ecdysozoa</taxon>
        <taxon>Arthropoda</taxon>
        <taxon>Hexapoda</taxon>
        <taxon>Insecta</taxon>
        <taxon>Pterygota</taxon>
        <taxon>Neoptera</taxon>
        <taxon>Endopterygota</taxon>
        <taxon>Diptera</taxon>
        <taxon>Nematocera</taxon>
        <taxon>Culicoidea</taxon>
        <taxon>Culicidae</taxon>
        <taxon>Culicinae</taxon>
        <taxon>Culicini</taxon>
        <taxon>Culex</taxon>
        <taxon>Culex</taxon>
    </lineage>
</organism>
<sequence length="105" mass="11882">MVSEYHGNASDAMSYHNDQDFSTFDRANDKSNGSFACALTYGSGWWFNSCAESNLNGVYYADDPKSHKSTGILWETWLGDYSLKESTMMIRSREVWTTEGEPLDP</sequence>
<dbReference type="InterPro" id="IPR020837">
    <property type="entry name" value="Fibrinogen_CS"/>
</dbReference>
<evidence type="ECO:0000259" key="2">
    <source>
        <dbReference type="PROSITE" id="PS51406"/>
    </source>
</evidence>
<name>A0ABD1DU40_CULPP</name>
<dbReference type="Pfam" id="PF00147">
    <property type="entry name" value="Fibrinogen_C"/>
    <property type="match status" value="1"/>
</dbReference>
<evidence type="ECO:0000256" key="1">
    <source>
        <dbReference type="ARBA" id="ARBA00023157"/>
    </source>
</evidence>
<protein>
    <recommendedName>
        <fullName evidence="2">Fibrinogen C-terminal domain-containing protein</fullName>
    </recommendedName>
</protein>